<dbReference type="Proteomes" id="UP001519460">
    <property type="component" value="Unassembled WGS sequence"/>
</dbReference>
<organism evidence="1 2">
    <name type="scientific">Batillaria attramentaria</name>
    <dbReference type="NCBI Taxonomy" id="370345"/>
    <lineage>
        <taxon>Eukaryota</taxon>
        <taxon>Metazoa</taxon>
        <taxon>Spiralia</taxon>
        <taxon>Lophotrochozoa</taxon>
        <taxon>Mollusca</taxon>
        <taxon>Gastropoda</taxon>
        <taxon>Caenogastropoda</taxon>
        <taxon>Sorbeoconcha</taxon>
        <taxon>Cerithioidea</taxon>
        <taxon>Batillariidae</taxon>
        <taxon>Batillaria</taxon>
    </lineage>
</organism>
<comment type="caution">
    <text evidence="1">The sequence shown here is derived from an EMBL/GenBank/DDBJ whole genome shotgun (WGS) entry which is preliminary data.</text>
</comment>
<reference evidence="1 2" key="1">
    <citation type="journal article" date="2023" name="Sci. Data">
        <title>Genome assembly of the Korean intertidal mud-creeper Batillaria attramentaria.</title>
        <authorList>
            <person name="Patra A.K."/>
            <person name="Ho P.T."/>
            <person name="Jun S."/>
            <person name="Lee S.J."/>
            <person name="Kim Y."/>
            <person name="Won Y.J."/>
        </authorList>
    </citation>
    <scope>NUCLEOTIDE SEQUENCE [LARGE SCALE GENOMIC DNA]</scope>
    <source>
        <strain evidence="1">Wonlab-2016</strain>
    </source>
</reference>
<sequence>MTKASERQVRTHEQVKNNHLQALFPFLADTNKPLSHLSSGNRKEASMQTLPVLHSTVTTDKNIQRQGRQALTGGRTRVGSGMGLCVSASQAASCKYRKVAEAGRPGRCPCNSSLPQTRCPWLQSPGGAGFVSGFLPCSNTSPQHCK</sequence>
<proteinExistence type="predicted"/>
<gene>
    <name evidence="1" type="ORF">BaRGS_00029486</name>
</gene>
<accession>A0ABD0JWD6</accession>
<protein>
    <submittedName>
        <fullName evidence="1">Uncharacterized protein</fullName>
    </submittedName>
</protein>
<name>A0ABD0JWD6_9CAEN</name>
<evidence type="ECO:0000313" key="2">
    <source>
        <dbReference type="Proteomes" id="UP001519460"/>
    </source>
</evidence>
<dbReference type="EMBL" id="JACVVK020000307">
    <property type="protein sequence ID" value="KAK7479238.1"/>
    <property type="molecule type" value="Genomic_DNA"/>
</dbReference>
<dbReference type="AlphaFoldDB" id="A0ABD0JWD6"/>
<evidence type="ECO:0000313" key="1">
    <source>
        <dbReference type="EMBL" id="KAK7479238.1"/>
    </source>
</evidence>
<keyword evidence="2" id="KW-1185">Reference proteome</keyword>